<keyword evidence="1" id="KW-0812">Transmembrane</keyword>
<evidence type="ECO:0000313" key="2">
    <source>
        <dbReference type="EMBL" id="KAF6017443.1"/>
    </source>
</evidence>
<comment type="caution">
    <text evidence="2">The sequence shown here is derived from an EMBL/GenBank/DDBJ whole genome shotgun (WGS) entry which is preliminary data.</text>
</comment>
<protein>
    <submittedName>
        <fullName evidence="2">Uncharacterized protein</fullName>
    </submittedName>
</protein>
<gene>
    <name evidence="2" type="ORF">EB796_024253</name>
</gene>
<keyword evidence="3" id="KW-1185">Reference proteome</keyword>
<feature type="transmembrane region" description="Helical" evidence="1">
    <location>
        <begin position="12"/>
        <end position="32"/>
    </location>
</feature>
<dbReference type="Proteomes" id="UP000593567">
    <property type="component" value="Unassembled WGS sequence"/>
</dbReference>
<sequence length="86" mass="9372">MAIAPLQRSRLTYMLAVLMISISNQQFSMYLVRRSFTRATSALGMTSSVCLSVSYVPLLAVSSSVQTADGKCSVCCRTARPILFDV</sequence>
<organism evidence="2 3">
    <name type="scientific">Bugula neritina</name>
    <name type="common">Brown bryozoan</name>
    <name type="synonym">Sertularia neritina</name>
    <dbReference type="NCBI Taxonomy" id="10212"/>
    <lineage>
        <taxon>Eukaryota</taxon>
        <taxon>Metazoa</taxon>
        <taxon>Spiralia</taxon>
        <taxon>Lophotrochozoa</taxon>
        <taxon>Bryozoa</taxon>
        <taxon>Gymnolaemata</taxon>
        <taxon>Cheilostomatida</taxon>
        <taxon>Flustrina</taxon>
        <taxon>Buguloidea</taxon>
        <taxon>Bugulidae</taxon>
        <taxon>Bugula</taxon>
    </lineage>
</organism>
<reference evidence="2" key="1">
    <citation type="submission" date="2020-06" db="EMBL/GenBank/DDBJ databases">
        <title>Draft genome of Bugula neritina, a colonial animal packing powerful symbionts and potential medicines.</title>
        <authorList>
            <person name="Rayko M."/>
        </authorList>
    </citation>
    <scope>NUCLEOTIDE SEQUENCE [LARGE SCALE GENOMIC DNA]</scope>
    <source>
        <strain evidence="2">Kwan_BN1</strain>
    </source>
</reference>
<proteinExistence type="predicted"/>
<keyword evidence="1" id="KW-0472">Membrane</keyword>
<dbReference type="AlphaFoldDB" id="A0A7J7IU36"/>
<accession>A0A7J7IU36</accession>
<evidence type="ECO:0000256" key="1">
    <source>
        <dbReference type="SAM" id="Phobius"/>
    </source>
</evidence>
<name>A0A7J7IU36_BUGNE</name>
<keyword evidence="1" id="KW-1133">Transmembrane helix</keyword>
<evidence type="ECO:0000313" key="3">
    <source>
        <dbReference type="Proteomes" id="UP000593567"/>
    </source>
</evidence>
<dbReference type="EMBL" id="VXIV02003393">
    <property type="protein sequence ID" value="KAF6017443.1"/>
    <property type="molecule type" value="Genomic_DNA"/>
</dbReference>